<feature type="region of interest" description="Disordered" evidence="1">
    <location>
        <begin position="1"/>
        <end position="73"/>
    </location>
</feature>
<feature type="compositionally biased region" description="Low complexity" evidence="1">
    <location>
        <begin position="315"/>
        <end position="338"/>
    </location>
</feature>
<evidence type="ECO:0000313" key="3">
    <source>
        <dbReference type="Proteomes" id="UP000015001"/>
    </source>
</evidence>
<evidence type="ECO:0000256" key="1">
    <source>
        <dbReference type="SAM" id="MobiDB-lite"/>
    </source>
</evidence>
<feature type="region of interest" description="Disordered" evidence="1">
    <location>
        <begin position="227"/>
        <end position="380"/>
    </location>
</feature>
<dbReference type="Proteomes" id="UP000015001">
    <property type="component" value="Unassembled WGS sequence"/>
</dbReference>
<feature type="compositionally biased region" description="Low complexity" evidence="1">
    <location>
        <begin position="247"/>
        <end position="279"/>
    </location>
</feature>
<accession>S4M8R1</accession>
<feature type="region of interest" description="Disordered" evidence="1">
    <location>
        <begin position="123"/>
        <end position="210"/>
    </location>
</feature>
<feature type="compositionally biased region" description="Basic residues" evidence="1">
    <location>
        <begin position="182"/>
        <end position="197"/>
    </location>
</feature>
<organism evidence="2 3">
    <name type="scientific">Streptomyces afghaniensis 772</name>
    <dbReference type="NCBI Taxonomy" id="1283301"/>
    <lineage>
        <taxon>Bacteria</taxon>
        <taxon>Bacillati</taxon>
        <taxon>Actinomycetota</taxon>
        <taxon>Actinomycetes</taxon>
        <taxon>Kitasatosporales</taxon>
        <taxon>Streptomycetaceae</taxon>
        <taxon>Streptomyces</taxon>
    </lineage>
</organism>
<gene>
    <name evidence="2" type="ORF">STAFG_7173</name>
</gene>
<evidence type="ECO:0000313" key="2">
    <source>
        <dbReference type="EMBL" id="EPJ35763.1"/>
    </source>
</evidence>
<dbReference type="EMBL" id="AOPY01001612">
    <property type="protein sequence ID" value="EPJ35763.1"/>
    <property type="molecule type" value="Genomic_DNA"/>
</dbReference>
<comment type="caution">
    <text evidence="2">The sequence shown here is derived from an EMBL/GenBank/DDBJ whole genome shotgun (WGS) entry which is preliminary data.</text>
</comment>
<sequence length="393" mass="43211">MGDGGPPCSSEAESLGEAPRLRRAADPPASALTPQHQKPGSTSQRPDIPPRHLRRPPPRHHPAQQNQPSRPMPLPRIRLKQLQHHGVIRIPIPGQRPPHDPGQMQIPHGHLIRRPMAALHRLRRRPRPDPRHNLQPRPSRPRLHPGRLLQPSGHPNRTQDRRRPLVVHPGPMPLPRRDQRPLPRRRHHTHPPGRGPRRGLPELPHQQPPRPIRLIGRDLLLQDRRNQRLHHQPAPRQPDAPGRRCRASATSRCRGTNTDGSSAAPSSSGNRSSSHSAPGPQAWPRTPPPYAQTRSVPGPAGVRQARHTDPSGVARNVGSPGPRRSGPSTRPRSNGPSGAQSRTRPGPAACLGTPPATPTCPPRTVVRVGRGANRPAMREVPGMRCEARGALRA</sequence>
<feature type="compositionally biased region" description="Basic residues" evidence="1">
    <location>
        <begin position="51"/>
        <end position="62"/>
    </location>
</feature>
<reference evidence="2 3" key="1">
    <citation type="submission" date="2013-02" db="EMBL/GenBank/DDBJ databases">
        <title>Draft Genome Sequence of Streptomyces afghaniensis, Which Produces Compounds of the Julimycin B-Complex.</title>
        <authorList>
            <person name="Gruening B.A."/>
            <person name="Praeg A."/>
            <person name="Erxleben A."/>
            <person name="Guenther S."/>
            <person name="Fiedler H.-P."/>
            <person name="Goodfellow M."/>
            <person name="Mueller M."/>
        </authorList>
    </citation>
    <scope>NUCLEOTIDE SEQUENCE [LARGE SCALE GENOMIC DNA]</scope>
    <source>
        <strain evidence="2 3">772</strain>
    </source>
</reference>
<protein>
    <submittedName>
        <fullName evidence="2">Uncharacterized protein</fullName>
    </submittedName>
</protein>
<feature type="compositionally biased region" description="Polar residues" evidence="1">
    <location>
        <begin position="32"/>
        <end position="44"/>
    </location>
</feature>
<proteinExistence type="predicted"/>
<dbReference type="AlphaFoldDB" id="S4M8R1"/>
<feature type="compositionally biased region" description="Low complexity" evidence="1">
    <location>
        <begin position="362"/>
        <end position="372"/>
    </location>
</feature>
<dbReference type="HOGENOM" id="CLU_701905_0_0_11"/>
<feature type="compositionally biased region" description="Low complexity" evidence="1">
    <location>
        <begin position="345"/>
        <end position="354"/>
    </location>
</feature>
<keyword evidence="3" id="KW-1185">Reference proteome</keyword>
<name>S4M8R1_9ACTN</name>